<evidence type="ECO:0000256" key="2">
    <source>
        <dbReference type="PROSITE-ProRule" id="PRU00376"/>
    </source>
</evidence>
<dbReference type="Pfam" id="PF03366">
    <property type="entry name" value="YEATS"/>
    <property type="match status" value="1"/>
</dbReference>
<dbReference type="InterPro" id="IPR027353">
    <property type="entry name" value="NET_dom"/>
</dbReference>
<comment type="caution">
    <text evidence="5">The sequence shown here is derived from an EMBL/GenBank/DDBJ whole genome shotgun (WGS) entry which is preliminary data.</text>
</comment>
<dbReference type="EMBL" id="JAWDJX010000045">
    <property type="protein sequence ID" value="KAK3048823.1"/>
    <property type="molecule type" value="Genomic_DNA"/>
</dbReference>
<dbReference type="GO" id="GO:0005634">
    <property type="term" value="C:nucleus"/>
    <property type="evidence" value="ECO:0007669"/>
    <property type="project" value="UniProtKB-SubCell"/>
</dbReference>
<dbReference type="Gene3D" id="2.60.40.1970">
    <property type="entry name" value="YEATS domain"/>
    <property type="match status" value="1"/>
</dbReference>
<keyword evidence="6" id="KW-1185">Reference proteome</keyword>
<proteinExistence type="predicted"/>
<feature type="region of interest" description="Disordered" evidence="3">
    <location>
        <begin position="166"/>
        <end position="190"/>
    </location>
</feature>
<reference evidence="5" key="1">
    <citation type="submission" date="2023-04" db="EMBL/GenBank/DDBJ databases">
        <title>Black Yeasts Isolated from many extreme environments.</title>
        <authorList>
            <person name="Coleine C."/>
            <person name="Stajich J.E."/>
            <person name="Selbmann L."/>
        </authorList>
    </citation>
    <scope>NUCLEOTIDE SEQUENCE</scope>
    <source>
        <strain evidence="5">CCFEE 5312</strain>
    </source>
</reference>
<dbReference type="Proteomes" id="UP001271007">
    <property type="component" value="Unassembled WGS sequence"/>
</dbReference>
<dbReference type="InterPro" id="IPR005033">
    <property type="entry name" value="YEATS"/>
</dbReference>
<accession>A0AAJ0D8D5</accession>
<dbReference type="InterPro" id="IPR016665">
    <property type="entry name" value="Sas5/TAF14"/>
</dbReference>
<evidence type="ECO:0000256" key="3">
    <source>
        <dbReference type="SAM" id="MobiDB-lite"/>
    </source>
</evidence>
<feature type="domain" description="YEATS" evidence="4">
    <location>
        <begin position="9"/>
        <end position="167"/>
    </location>
</feature>
<evidence type="ECO:0000313" key="6">
    <source>
        <dbReference type="Proteomes" id="UP001271007"/>
    </source>
</evidence>
<organism evidence="5 6">
    <name type="scientific">Extremus antarcticus</name>
    <dbReference type="NCBI Taxonomy" id="702011"/>
    <lineage>
        <taxon>Eukaryota</taxon>
        <taxon>Fungi</taxon>
        <taxon>Dikarya</taxon>
        <taxon>Ascomycota</taxon>
        <taxon>Pezizomycotina</taxon>
        <taxon>Dothideomycetes</taxon>
        <taxon>Dothideomycetidae</taxon>
        <taxon>Mycosphaerellales</taxon>
        <taxon>Extremaceae</taxon>
        <taxon>Extremus</taxon>
    </lineage>
</organism>
<dbReference type="InterPro" id="IPR038704">
    <property type="entry name" value="YEAST_sf"/>
</dbReference>
<evidence type="ECO:0000256" key="1">
    <source>
        <dbReference type="ARBA" id="ARBA00023242"/>
    </source>
</evidence>
<dbReference type="GO" id="GO:0006355">
    <property type="term" value="P:regulation of DNA-templated transcription"/>
    <property type="evidence" value="ECO:0007669"/>
    <property type="project" value="InterPro"/>
</dbReference>
<dbReference type="PROSITE" id="PS51037">
    <property type="entry name" value="YEATS"/>
    <property type="match status" value="1"/>
</dbReference>
<dbReference type="GO" id="GO:0000785">
    <property type="term" value="C:chromatin"/>
    <property type="evidence" value="ECO:0007669"/>
    <property type="project" value="UniProtKB-ARBA"/>
</dbReference>
<dbReference type="PANTHER" id="PTHR23195">
    <property type="entry name" value="YEATS DOMAIN"/>
    <property type="match status" value="1"/>
</dbReference>
<evidence type="ECO:0000259" key="4">
    <source>
        <dbReference type="PROSITE" id="PS51037"/>
    </source>
</evidence>
<sequence length="263" mass="29556">MPPKKKLTSGPQVKRTVKLVTTQSIDTFVYAPPSPSPLVLVPPLTRRSSQTPEPGALPLRNWDINIYLVGPDGEELPATCYEKATYLLHDSFGKRQKQVFKNPPFHISEQGWGEFDMQITLTPVGTQKGGEQTLTHDLNFLQERYEATHNVSFRNPKAELLAILKESGPVGETNGTTTAPKPKRKPQSRSVDMEKLADALPQLQEDDLLQIVQMVHDNKSEETYTKNDLENGEFHVDLYTLPDNLIKMLWDFTSNKVDMSAVA</sequence>
<dbReference type="AlphaFoldDB" id="A0AAJ0D8D5"/>
<gene>
    <name evidence="5" type="primary">tfg3</name>
    <name evidence="5" type="ORF">LTR09_009935</name>
</gene>
<protein>
    <submittedName>
        <fullName evidence="5">Transcription factor TFIIF complex subunit Tfg3</fullName>
    </submittedName>
</protein>
<name>A0AAJ0D8D5_9PEZI</name>
<dbReference type="Pfam" id="PF17035">
    <property type="entry name" value="BET"/>
    <property type="match status" value="1"/>
</dbReference>
<evidence type="ECO:0000313" key="5">
    <source>
        <dbReference type="EMBL" id="KAK3048823.1"/>
    </source>
</evidence>
<dbReference type="CDD" id="cd16905">
    <property type="entry name" value="YEATS_Taf14_like"/>
    <property type="match status" value="1"/>
</dbReference>
<dbReference type="InterPro" id="IPR055129">
    <property type="entry name" value="YEATS_dom"/>
</dbReference>
<comment type="subcellular location">
    <subcellularLocation>
        <location evidence="2">Nucleus</location>
    </subcellularLocation>
</comment>
<dbReference type="PIRSF" id="PIRSF016551">
    <property type="entry name" value="SAS5/TFIID_14"/>
    <property type="match status" value="1"/>
</dbReference>
<keyword evidence="1 2" id="KW-0539">Nucleus</keyword>